<keyword evidence="3" id="KW-1185">Reference proteome</keyword>
<evidence type="ECO:0000313" key="3">
    <source>
        <dbReference type="Proteomes" id="UP000266178"/>
    </source>
</evidence>
<dbReference type="AlphaFoldDB" id="A0A399F870"/>
<gene>
    <name evidence="2" type="ORF">Mgrana_02190</name>
</gene>
<comment type="caution">
    <text evidence="2">The sequence shown here is derived from an EMBL/GenBank/DDBJ whole genome shotgun (WGS) entry which is preliminary data.</text>
</comment>
<dbReference type="Gene3D" id="2.60.40.1820">
    <property type="match status" value="2"/>
</dbReference>
<dbReference type="PROSITE" id="PS51257">
    <property type="entry name" value="PROKAR_LIPOPROTEIN"/>
    <property type="match status" value="1"/>
</dbReference>
<reference evidence="2 3" key="1">
    <citation type="submission" date="2018-08" db="EMBL/GenBank/DDBJ databases">
        <title>Meiothermus granaticius genome AF-68 sequencing project.</title>
        <authorList>
            <person name="Da Costa M.S."/>
            <person name="Albuquerque L."/>
            <person name="Raposo P."/>
            <person name="Froufe H.J.C."/>
            <person name="Barroso C.S."/>
            <person name="Egas C."/>
        </authorList>
    </citation>
    <scope>NUCLEOTIDE SEQUENCE [LARGE SCALE GENOMIC DNA]</scope>
    <source>
        <strain evidence="2 3">AF-68</strain>
    </source>
</reference>
<keyword evidence="1" id="KW-0732">Signal</keyword>
<protein>
    <submittedName>
        <fullName evidence="2">Late embryogenesis abundant protein</fullName>
    </submittedName>
</protein>
<organism evidence="2 3">
    <name type="scientific">Meiothermus granaticius NBRC 107808</name>
    <dbReference type="NCBI Taxonomy" id="1227551"/>
    <lineage>
        <taxon>Bacteria</taxon>
        <taxon>Thermotogati</taxon>
        <taxon>Deinococcota</taxon>
        <taxon>Deinococci</taxon>
        <taxon>Thermales</taxon>
        <taxon>Thermaceae</taxon>
        <taxon>Meiothermus</taxon>
    </lineage>
</organism>
<evidence type="ECO:0000256" key="1">
    <source>
        <dbReference type="SAM" id="SignalP"/>
    </source>
</evidence>
<dbReference type="EMBL" id="QWLB01000029">
    <property type="protein sequence ID" value="RIH91915.1"/>
    <property type="molecule type" value="Genomic_DNA"/>
</dbReference>
<sequence length="259" mass="27577">MKPFFWLALLGLGLSACVPQAVRPQPPAVELLGFNLISLDPFSGKAEFDLRLRLTNPNAYTLPLLDSTLTAELAGAQFRLVLPGIELPTSSPREVQARLMVPVAEGTRALATLVSGQSTRFRLLGELRVQLGPATVPVGPLTFVDRDVRLELAFQPPAFRITGLSLEGTTLRVGLEVQNPNPIGFTLSGPLRVQVGGRSVAEASLNLPLAPKGSSRGEFRLSLNGFPGVGGISLDLGLTAQIPGILEQPVHQVIPGFLR</sequence>
<dbReference type="RefSeq" id="WP_119357666.1">
    <property type="nucleotide sequence ID" value="NZ_BJXM01000001.1"/>
</dbReference>
<feature type="signal peptide" evidence="1">
    <location>
        <begin position="1"/>
        <end position="21"/>
    </location>
</feature>
<feature type="chain" id="PRO_5030071850" evidence="1">
    <location>
        <begin position="22"/>
        <end position="259"/>
    </location>
</feature>
<proteinExistence type="predicted"/>
<accession>A0A399F870</accession>
<dbReference type="OrthoDB" id="5421820at2"/>
<name>A0A399F870_9DEIN</name>
<evidence type="ECO:0000313" key="2">
    <source>
        <dbReference type="EMBL" id="RIH91915.1"/>
    </source>
</evidence>
<dbReference type="SUPFAM" id="SSF117070">
    <property type="entry name" value="LEA14-like"/>
    <property type="match status" value="2"/>
</dbReference>
<dbReference type="Proteomes" id="UP000266178">
    <property type="component" value="Unassembled WGS sequence"/>
</dbReference>